<dbReference type="AlphaFoldDB" id="A0A0K1PA82"/>
<reference evidence="2 3" key="1">
    <citation type="submission" date="2015-08" db="EMBL/GenBank/DDBJ databases">
        <authorList>
            <person name="Babu N.S."/>
            <person name="Beckwith C.J."/>
            <person name="Beseler K.G."/>
            <person name="Brison A."/>
            <person name="Carone J.V."/>
            <person name="Caskin T.P."/>
            <person name="Diamond M."/>
            <person name="Durham M.E."/>
            <person name="Foxe J.M."/>
            <person name="Go M."/>
            <person name="Henderson B.A."/>
            <person name="Jones I.B."/>
            <person name="McGettigan J.A."/>
            <person name="Micheletti S.J."/>
            <person name="Nasrallah M.E."/>
            <person name="Ortiz D."/>
            <person name="Piller C.R."/>
            <person name="Privatt S.R."/>
            <person name="Schneider S.L."/>
            <person name="Sharp S."/>
            <person name="Smith T.C."/>
            <person name="Stanton J.D."/>
            <person name="Ullery H.E."/>
            <person name="Wilson R.J."/>
            <person name="Serrano M.G."/>
            <person name="Buck G."/>
            <person name="Lee V."/>
            <person name="Wang Y."/>
            <person name="Carvalho R."/>
            <person name="Voegtly L."/>
            <person name="Shi R."/>
            <person name="Duckworth R."/>
            <person name="Johnson A."/>
            <person name="Loviza R."/>
            <person name="Walstead R."/>
            <person name="Shah Z."/>
            <person name="Kiflezghi M."/>
            <person name="Wade K."/>
            <person name="Ball S.L."/>
            <person name="Bradley K.W."/>
            <person name="Asai D.J."/>
            <person name="Bowman C.A."/>
            <person name="Russell D.A."/>
            <person name="Pope W.H."/>
            <person name="Jacobs-Sera D."/>
            <person name="Hendrix R.W."/>
            <person name="Hatfull G.F."/>
        </authorList>
    </citation>
    <scope>NUCLEOTIDE SEQUENCE [LARGE SCALE GENOMIC DNA]</scope>
    <source>
        <strain evidence="2 3">DSM 27710</strain>
    </source>
</reference>
<dbReference type="RefSeq" id="WP_050724786.1">
    <property type="nucleotide sequence ID" value="NZ_CP012332.1"/>
</dbReference>
<dbReference type="PROSITE" id="PS51257">
    <property type="entry name" value="PROKAR_LIPOPROTEIN"/>
    <property type="match status" value="1"/>
</dbReference>
<name>A0A0K1PA82_9BACT</name>
<evidence type="ECO:0000313" key="3">
    <source>
        <dbReference type="Proteomes" id="UP000055590"/>
    </source>
</evidence>
<accession>A0A0K1PA82</accession>
<dbReference type="KEGG" id="vin:AKJ08_0708"/>
<dbReference type="STRING" id="1391653.AKJ08_0708"/>
<evidence type="ECO:0000256" key="1">
    <source>
        <dbReference type="SAM" id="MobiDB-lite"/>
    </source>
</evidence>
<dbReference type="Proteomes" id="UP000055590">
    <property type="component" value="Chromosome"/>
</dbReference>
<feature type="region of interest" description="Disordered" evidence="1">
    <location>
        <begin position="20"/>
        <end position="47"/>
    </location>
</feature>
<dbReference type="Pfam" id="PF04351">
    <property type="entry name" value="PilP"/>
    <property type="match status" value="1"/>
</dbReference>
<dbReference type="OrthoDB" id="9788988at2"/>
<feature type="compositionally biased region" description="Low complexity" evidence="1">
    <location>
        <begin position="20"/>
        <end position="37"/>
    </location>
</feature>
<dbReference type="Gene3D" id="2.30.30.830">
    <property type="match status" value="1"/>
</dbReference>
<sequence length="180" mass="19173">MRASILLASLALVAAGCESAPAPRAPSAPKVAPAKPEPAAEAKPEGEVAVEYSYSPIGKRDPFRSFLEDQRPSDTSIVEANCGPLCTWELDQLRVVAVVSGQASPVAMVEDPQGNGHLVRRGTAVGKRSGKVTDIRRDRLVVTELLRTPQGQVLPAKTEMPLKAKGQQKEIEIVDLSAQD</sequence>
<dbReference type="InterPro" id="IPR007446">
    <property type="entry name" value="PilP"/>
</dbReference>
<dbReference type="EMBL" id="CP012332">
    <property type="protein sequence ID" value="AKU90321.1"/>
    <property type="molecule type" value="Genomic_DNA"/>
</dbReference>
<proteinExistence type="predicted"/>
<dbReference type="PATRIC" id="fig|1391653.3.peg.727"/>
<gene>
    <name evidence="2" type="ORF">AKJ08_0708</name>
</gene>
<protein>
    <submittedName>
        <fullName evidence="2">Type IV pilus biogenesis protein PilP</fullName>
    </submittedName>
</protein>
<organism evidence="2 3">
    <name type="scientific">Vulgatibacter incomptus</name>
    <dbReference type="NCBI Taxonomy" id="1391653"/>
    <lineage>
        <taxon>Bacteria</taxon>
        <taxon>Pseudomonadati</taxon>
        <taxon>Myxococcota</taxon>
        <taxon>Myxococcia</taxon>
        <taxon>Myxococcales</taxon>
        <taxon>Cystobacterineae</taxon>
        <taxon>Vulgatibacteraceae</taxon>
        <taxon>Vulgatibacter</taxon>
    </lineage>
</organism>
<evidence type="ECO:0000313" key="2">
    <source>
        <dbReference type="EMBL" id="AKU90321.1"/>
    </source>
</evidence>
<keyword evidence="3" id="KW-1185">Reference proteome</keyword>